<dbReference type="InParanoid" id="A0A3N1HTD6"/>
<evidence type="ECO:0000313" key="9">
    <source>
        <dbReference type="EMBL" id="ROP45656.1"/>
    </source>
</evidence>
<keyword evidence="1 5" id="KW-0808">Transferase</keyword>
<protein>
    <recommendedName>
        <fullName evidence="5">NAD-dependent protein deacetylase</fullName>
        <ecNumber evidence="5">2.3.1.286</ecNumber>
    </recommendedName>
    <alternativeName>
        <fullName evidence="5">Regulatory protein SIR2 homolog</fullName>
    </alternativeName>
</protein>
<dbReference type="Proteomes" id="UP000276232">
    <property type="component" value="Unassembled WGS sequence"/>
</dbReference>
<evidence type="ECO:0000313" key="10">
    <source>
        <dbReference type="Proteomes" id="UP000276232"/>
    </source>
</evidence>
<feature type="binding site" evidence="5 6">
    <location>
        <position position="218"/>
    </location>
    <ligand>
        <name>Zn(2+)</name>
        <dbReference type="ChEBI" id="CHEBI:29105"/>
    </ligand>
</feature>
<feature type="binding site" evidence="5">
    <location>
        <begin position="256"/>
        <end position="258"/>
    </location>
    <ligand>
        <name>NAD(+)</name>
        <dbReference type="ChEBI" id="CHEBI:57540"/>
    </ligand>
</feature>
<dbReference type="Pfam" id="PF02146">
    <property type="entry name" value="SIR2"/>
    <property type="match status" value="1"/>
</dbReference>
<dbReference type="GO" id="GO:0070403">
    <property type="term" value="F:NAD+ binding"/>
    <property type="evidence" value="ECO:0007669"/>
    <property type="project" value="UniProtKB-UniRule"/>
</dbReference>
<sequence>MATPLTTAHLLGRPVRRPGDPAPRPGVTDPAEAARRLAEVVGRGGAVVLSGAGLSTDSGIPDYRGPRGSLRRHTPMTYQEFTAAGAEGEAARRRYWARSHVGWRVVARSRPNDGHRAVAAMEARGRVTGTITQNVDGLHQAGGSRDVVELHGSLDRVVCLSCRATSDRGRLDDRLRLANEGWRGSLPEPPPGEVNPDGDVDLPEEVVTRFVVVPCESCGSGPLKPDVVFFGESVPRPRVDDCFARVDAARTLLVLGSSLTVMSGYRFVLHARRAGTPVVVLVQGETRADATADLRLDAPLTPVLVGAVRLLG</sequence>
<feature type="binding site" evidence="5 6">
    <location>
        <position position="159"/>
    </location>
    <ligand>
        <name>Zn(2+)</name>
        <dbReference type="ChEBI" id="CHEBI:29105"/>
    </ligand>
</feature>
<keyword evidence="10" id="KW-1185">Reference proteome</keyword>
<gene>
    <name evidence="5" type="primary">cobB</name>
    <name evidence="9" type="ORF">EDC03_0261</name>
</gene>
<dbReference type="GO" id="GO:0017136">
    <property type="term" value="F:histone deacetylase activity, NAD-dependent"/>
    <property type="evidence" value="ECO:0007669"/>
    <property type="project" value="TreeGrafter"/>
</dbReference>
<dbReference type="HAMAP" id="MF_01967">
    <property type="entry name" value="Sirtuin_ClassII"/>
    <property type="match status" value="1"/>
</dbReference>
<feature type="binding site" evidence="5 6">
    <location>
        <position position="162"/>
    </location>
    <ligand>
        <name>Zn(2+)</name>
        <dbReference type="ChEBI" id="CHEBI:29105"/>
    </ligand>
</feature>
<comment type="subcellular location">
    <subcellularLocation>
        <location evidence="5">Cytoplasm</location>
    </subcellularLocation>
</comment>
<dbReference type="EC" id="2.3.1.286" evidence="5"/>
<evidence type="ECO:0000259" key="8">
    <source>
        <dbReference type="PROSITE" id="PS50305"/>
    </source>
</evidence>
<evidence type="ECO:0000256" key="6">
    <source>
        <dbReference type="PROSITE-ProRule" id="PRU00236"/>
    </source>
</evidence>
<evidence type="ECO:0000256" key="1">
    <source>
        <dbReference type="ARBA" id="ARBA00022679"/>
    </source>
</evidence>
<feature type="binding site" evidence="5 6">
    <location>
        <position position="215"/>
    </location>
    <ligand>
        <name>Zn(2+)</name>
        <dbReference type="ChEBI" id="CHEBI:29105"/>
    </ligand>
</feature>
<feature type="domain" description="Deacetylase sirtuin-type" evidence="8">
    <location>
        <begin position="23"/>
        <end position="312"/>
    </location>
</feature>
<feature type="region of interest" description="Disordered" evidence="7">
    <location>
        <begin position="1"/>
        <end position="29"/>
    </location>
</feature>
<dbReference type="GO" id="GO:0005737">
    <property type="term" value="C:cytoplasm"/>
    <property type="evidence" value="ECO:0007669"/>
    <property type="project" value="UniProtKB-SubCell"/>
</dbReference>
<keyword evidence="4 5" id="KW-0520">NAD</keyword>
<accession>A0A3N1HTD6</accession>
<reference evidence="9 10" key="1">
    <citation type="journal article" date="2015" name="Stand. Genomic Sci.">
        <title>Genomic Encyclopedia of Bacterial and Archaeal Type Strains, Phase III: the genomes of soil and plant-associated and newly described type strains.</title>
        <authorList>
            <person name="Whitman W.B."/>
            <person name="Woyke T."/>
            <person name="Klenk H.P."/>
            <person name="Zhou Y."/>
            <person name="Lilburn T.G."/>
            <person name="Beck B.J."/>
            <person name="De Vos P."/>
            <person name="Vandamme P."/>
            <person name="Eisen J.A."/>
            <person name="Garrity G."/>
            <person name="Hugenholtz P."/>
            <person name="Kyrpides N.C."/>
        </authorList>
    </citation>
    <scope>NUCLEOTIDE SEQUENCE [LARGE SCALE GENOMIC DNA]</scope>
    <source>
        <strain evidence="9 10">CECT 7306</strain>
    </source>
</reference>
<dbReference type="InterPro" id="IPR050134">
    <property type="entry name" value="NAD-dep_sirtuin_deacylases"/>
</dbReference>
<dbReference type="InterPro" id="IPR026587">
    <property type="entry name" value="Sirtuin_class_II"/>
</dbReference>
<comment type="caution">
    <text evidence="9">The sequence shown here is derived from an EMBL/GenBank/DDBJ whole genome shotgun (WGS) entry which is preliminary data.</text>
</comment>
<dbReference type="InterPro" id="IPR026591">
    <property type="entry name" value="Sirtuin_cat_small_dom_sf"/>
</dbReference>
<feature type="binding site" evidence="5">
    <location>
        <position position="300"/>
    </location>
    <ligand>
        <name>NAD(+)</name>
        <dbReference type="ChEBI" id="CHEBI:57540"/>
    </ligand>
</feature>
<dbReference type="PANTHER" id="PTHR11085">
    <property type="entry name" value="NAD-DEPENDENT PROTEIN DEACYLASE SIRTUIN-5, MITOCHONDRIAL-RELATED"/>
    <property type="match status" value="1"/>
</dbReference>
<organism evidence="9 10">
    <name type="scientific">Pseudokineococcus lusitanus</name>
    <dbReference type="NCBI Taxonomy" id="763993"/>
    <lineage>
        <taxon>Bacteria</taxon>
        <taxon>Bacillati</taxon>
        <taxon>Actinomycetota</taxon>
        <taxon>Actinomycetes</taxon>
        <taxon>Kineosporiales</taxon>
        <taxon>Kineosporiaceae</taxon>
        <taxon>Pseudokineococcus</taxon>
    </lineage>
</organism>
<dbReference type="SUPFAM" id="SSF52467">
    <property type="entry name" value="DHS-like NAD/FAD-binding domain"/>
    <property type="match status" value="1"/>
</dbReference>
<dbReference type="Gene3D" id="3.40.50.1220">
    <property type="entry name" value="TPP-binding domain"/>
    <property type="match status" value="1"/>
</dbReference>
<feature type="binding site" evidence="5">
    <location>
        <begin position="133"/>
        <end position="136"/>
    </location>
    <ligand>
        <name>NAD(+)</name>
        <dbReference type="ChEBI" id="CHEBI:57540"/>
    </ligand>
</feature>
<comment type="function">
    <text evidence="5">NAD-dependent protein deacetylase which modulates the activities of several enzymes which are inactive in their acetylated form.</text>
</comment>
<proteinExistence type="inferred from homology"/>
<dbReference type="EMBL" id="RJKN01000001">
    <property type="protein sequence ID" value="ROP45656.1"/>
    <property type="molecule type" value="Genomic_DNA"/>
</dbReference>
<comment type="cofactor">
    <cofactor evidence="5">
        <name>Zn(2+)</name>
        <dbReference type="ChEBI" id="CHEBI:29105"/>
    </cofactor>
    <text evidence="5">Binds 1 zinc ion per subunit.</text>
</comment>
<comment type="catalytic activity">
    <reaction evidence="5">
        <text>N(6)-acetyl-L-lysyl-[protein] + NAD(+) + H2O = 2''-O-acetyl-ADP-D-ribose + nicotinamide + L-lysyl-[protein]</text>
        <dbReference type="Rhea" id="RHEA:43636"/>
        <dbReference type="Rhea" id="RHEA-COMP:9752"/>
        <dbReference type="Rhea" id="RHEA-COMP:10731"/>
        <dbReference type="ChEBI" id="CHEBI:15377"/>
        <dbReference type="ChEBI" id="CHEBI:17154"/>
        <dbReference type="ChEBI" id="CHEBI:29969"/>
        <dbReference type="ChEBI" id="CHEBI:57540"/>
        <dbReference type="ChEBI" id="CHEBI:61930"/>
        <dbReference type="ChEBI" id="CHEBI:83767"/>
        <dbReference type="EC" id="2.3.1.286"/>
    </reaction>
</comment>
<feature type="binding site" evidence="5">
    <location>
        <begin position="51"/>
        <end position="71"/>
    </location>
    <ligand>
        <name>NAD(+)</name>
        <dbReference type="ChEBI" id="CHEBI:57540"/>
    </ligand>
</feature>
<evidence type="ECO:0000256" key="2">
    <source>
        <dbReference type="ARBA" id="ARBA00022723"/>
    </source>
</evidence>
<evidence type="ECO:0000256" key="3">
    <source>
        <dbReference type="ARBA" id="ARBA00022833"/>
    </source>
</evidence>
<dbReference type="InterPro" id="IPR003000">
    <property type="entry name" value="Sirtuin"/>
</dbReference>
<feature type="active site" description="Proton acceptor" evidence="5 6">
    <location>
        <position position="151"/>
    </location>
</feature>
<comment type="caution">
    <text evidence="5">Lacks conserved residue(s) required for the propagation of feature annotation.</text>
</comment>
<keyword evidence="2 5" id="KW-0479">Metal-binding</keyword>
<keyword evidence="5" id="KW-0963">Cytoplasm</keyword>
<dbReference type="AlphaFoldDB" id="A0A3N1HTD6"/>
<evidence type="ECO:0000256" key="5">
    <source>
        <dbReference type="HAMAP-Rule" id="MF_01967"/>
    </source>
</evidence>
<evidence type="ECO:0000256" key="7">
    <source>
        <dbReference type="SAM" id="MobiDB-lite"/>
    </source>
</evidence>
<dbReference type="Gene3D" id="3.30.1600.10">
    <property type="entry name" value="SIR2/SIRT2 'Small Domain"/>
    <property type="match status" value="1"/>
</dbReference>
<dbReference type="FunCoup" id="A0A3N1HTD6">
    <property type="interactions" value="278"/>
</dbReference>
<dbReference type="NCBIfam" id="NF003738">
    <property type="entry name" value="PRK05333.1"/>
    <property type="match status" value="1"/>
</dbReference>
<name>A0A3N1HTD6_9ACTN</name>
<dbReference type="PANTHER" id="PTHR11085:SF10">
    <property type="entry name" value="NAD-DEPENDENT PROTEIN DEACYLASE SIRTUIN-5, MITOCHONDRIAL-RELATED"/>
    <property type="match status" value="1"/>
</dbReference>
<dbReference type="InterPro" id="IPR029035">
    <property type="entry name" value="DHS-like_NAD/FAD-binding_dom"/>
</dbReference>
<dbReference type="InterPro" id="IPR026590">
    <property type="entry name" value="Ssirtuin_cat_dom"/>
</dbReference>
<keyword evidence="3 5" id="KW-0862">Zinc</keyword>
<evidence type="ECO:0000256" key="4">
    <source>
        <dbReference type="ARBA" id="ARBA00023027"/>
    </source>
</evidence>
<comment type="similarity">
    <text evidence="5">Belongs to the sirtuin family. Class II subfamily.</text>
</comment>
<dbReference type="GO" id="GO:0008270">
    <property type="term" value="F:zinc ion binding"/>
    <property type="evidence" value="ECO:0007669"/>
    <property type="project" value="UniProtKB-UniRule"/>
</dbReference>
<dbReference type="PROSITE" id="PS50305">
    <property type="entry name" value="SIRTUIN"/>
    <property type="match status" value="1"/>
</dbReference>